<dbReference type="FunFam" id="3.40.50.300:FF:000210">
    <property type="entry name" value="Si:dkey-16p6.1"/>
    <property type="match status" value="1"/>
</dbReference>
<keyword evidence="10" id="KW-1185">Reference proteome</keyword>
<dbReference type="SUPFAM" id="SSF52540">
    <property type="entry name" value="P-loop containing nucleoside triphosphate hydrolases"/>
    <property type="match status" value="1"/>
</dbReference>
<dbReference type="InterPro" id="IPR041267">
    <property type="entry name" value="NLRP_HD2"/>
</dbReference>
<gene>
    <name evidence="11" type="primary">LOC114867282</name>
</gene>
<comment type="subcellular location">
    <subcellularLocation>
        <location evidence="1">Cytoplasm</location>
    </subcellularLocation>
</comment>
<dbReference type="RefSeq" id="XP_029025673.1">
    <property type="nucleotide sequence ID" value="XM_029169840.3"/>
</dbReference>
<dbReference type="PROSITE" id="PS50188">
    <property type="entry name" value="B302_SPRY"/>
    <property type="match status" value="1"/>
</dbReference>
<evidence type="ECO:0000256" key="7">
    <source>
        <dbReference type="SAM" id="MobiDB-lite"/>
    </source>
</evidence>
<dbReference type="InterPro" id="IPR027417">
    <property type="entry name" value="P-loop_NTPase"/>
</dbReference>
<dbReference type="Gene3D" id="3.80.10.10">
    <property type="entry name" value="Ribonuclease Inhibitor"/>
    <property type="match status" value="1"/>
</dbReference>
<organism evidence="10 11">
    <name type="scientific">Betta splendens</name>
    <name type="common">Siamese fighting fish</name>
    <dbReference type="NCBI Taxonomy" id="158456"/>
    <lineage>
        <taxon>Eukaryota</taxon>
        <taxon>Metazoa</taxon>
        <taxon>Chordata</taxon>
        <taxon>Craniata</taxon>
        <taxon>Vertebrata</taxon>
        <taxon>Euteleostomi</taxon>
        <taxon>Actinopterygii</taxon>
        <taxon>Neopterygii</taxon>
        <taxon>Teleostei</taxon>
        <taxon>Neoteleostei</taxon>
        <taxon>Acanthomorphata</taxon>
        <taxon>Anabantaria</taxon>
        <taxon>Anabantiformes</taxon>
        <taxon>Anabantoidei</taxon>
        <taxon>Osphronemidae</taxon>
        <taxon>Betta</taxon>
    </lineage>
</organism>
<dbReference type="GeneID" id="114867282"/>
<evidence type="ECO:0000259" key="9">
    <source>
        <dbReference type="PROSITE" id="PS50837"/>
    </source>
</evidence>
<dbReference type="Pfam" id="PF14484">
    <property type="entry name" value="FISNA"/>
    <property type="match status" value="1"/>
</dbReference>
<dbReference type="InterPro" id="IPR029495">
    <property type="entry name" value="NACHT-assoc"/>
</dbReference>
<dbReference type="Pfam" id="PF17779">
    <property type="entry name" value="WHD_NOD2"/>
    <property type="match status" value="1"/>
</dbReference>
<feature type="domain" description="NACHT" evidence="9">
    <location>
        <begin position="668"/>
        <end position="802"/>
    </location>
</feature>
<dbReference type="SMART" id="SM01288">
    <property type="entry name" value="FISNA"/>
    <property type="match status" value="1"/>
</dbReference>
<dbReference type="GO" id="GO:0005524">
    <property type="term" value="F:ATP binding"/>
    <property type="evidence" value="ECO:0007669"/>
    <property type="project" value="UniProtKB-KW"/>
</dbReference>
<dbReference type="OrthoDB" id="120976at2759"/>
<dbReference type="Pfam" id="PF00622">
    <property type="entry name" value="SPRY"/>
    <property type="match status" value="1"/>
</dbReference>
<keyword evidence="5" id="KW-0547">Nucleotide-binding</keyword>
<feature type="domain" description="NACHT" evidence="9">
    <location>
        <begin position="409"/>
        <end position="560"/>
    </location>
</feature>
<dbReference type="InterPro" id="IPR013320">
    <property type="entry name" value="ConA-like_dom_sf"/>
</dbReference>
<dbReference type="InterPro" id="IPR007111">
    <property type="entry name" value="NACHT_NTPase"/>
</dbReference>
<evidence type="ECO:0000256" key="5">
    <source>
        <dbReference type="ARBA" id="ARBA00022741"/>
    </source>
</evidence>
<dbReference type="InterPro" id="IPR003877">
    <property type="entry name" value="SPRY_dom"/>
</dbReference>
<reference evidence="11" key="1">
    <citation type="submission" date="2025-08" db="UniProtKB">
        <authorList>
            <consortium name="RefSeq"/>
        </authorList>
    </citation>
    <scope>IDENTIFICATION</scope>
</reference>
<dbReference type="Gene3D" id="3.40.50.300">
    <property type="entry name" value="P-loop containing nucleotide triphosphate hydrolases"/>
    <property type="match status" value="4"/>
</dbReference>
<evidence type="ECO:0000256" key="6">
    <source>
        <dbReference type="ARBA" id="ARBA00022840"/>
    </source>
</evidence>
<dbReference type="GO" id="GO:0005737">
    <property type="term" value="C:cytoplasm"/>
    <property type="evidence" value="ECO:0007669"/>
    <property type="project" value="UniProtKB-SubCell"/>
</dbReference>
<evidence type="ECO:0000256" key="3">
    <source>
        <dbReference type="ARBA" id="ARBA00022614"/>
    </source>
</evidence>
<dbReference type="InterPro" id="IPR001611">
    <property type="entry name" value="Leu-rich_rpt"/>
</dbReference>
<feature type="compositionally biased region" description="Polar residues" evidence="7">
    <location>
        <begin position="379"/>
        <end position="393"/>
    </location>
</feature>
<dbReference type="SUPFAM" id="SSF52047">
    <property type="entry name" value="RNI-like"/>
    <property type="match status" value="1"/>
</dbReference>
<dbReference type="PROSITE" id="PS50837">
    <property type="entry name" value="NACHT"/>
    <property type="match status" value="2"/>
</dbReference>
<dbReference type="Gene3D" id="2.60.120.920">
    <property type="match status" value="1"/>
</dbReference>
<protein>
    <submittedName>
        <fullName evidence="11">Uncharacterized protein LOC114867282</fullName>
    </submittedName>
</protein>
<name>A0A6P7P635_BETSP</name>
<keyword evidence="6" id="KW-0067">ATP-binding</keyword>
<dbReference type="SUPFAM" id="SSF49899">
    <property type="entry name" value="Concanavalin A-like lectins/glucanases"/>
    <property type="match status" value="1"/>
</dbReference>
<evidence type="ECO:0000256" key="1">
    <source>
        <dbReference type="ARBA" id="ARBA00004496"/>
    </source>
</evidence>
<keyword evidence="3" id="KW-0433">Leucine-rich repeat</keyword>
<dbReference type="PANTHER" id="PTHR24106">
    <property type="entry name" value="NACHT, LRR AND CARD DOMAINS-CONTAINING"/>
    <property type="match status" value="1"/>
</dbReference>
<accession>A0A6P7P635</accession>
<feature type="region of interest" description="Disordered" evidence="7">
    <location>
        <begin position="364"/>
        <end position="393"/>
    </location>
</feature>
<dbReference type="InterPro" id="IPR043136">
    <property type="entry name" value="B30.2/SPRY_sf"/>
</dbReference>
<evidence type="ECO:0000256" key="4">
    <source>
        <dbReference type="ARBA" id="ARBA00022737"/>
    </source>
</evidence>
<evidence type="ECO:0000259" key="8">
    <source>
        <dbReference type="PROSITE" id="PS50188"/>
    </source>
</evidence>
<dbReference type="Pfam" id="PF17776">
    <property type="entry name" value="NLRC4_HD2"/>
    <property type="match status" value="1"/>
</dbReference>
<keyword evidence="2" id="KW-0963">Cytoplasm</keyword>
<dbReference type="KEGG" id="bspl:114867282"/>
<dbReference type="InterPro" id="IPR001870">
    <property type="entry name" value="B30.2/SPRY"/>
</dbReference>
<dbReference type="InterPro" id="IPR032675">
    <property type="entry name" value="LRR_dom_sf"/>
</dbReference>
<feature type="compositionally biased region" description="Basic and acidic residues" evidence="7">
    <location>
        <begin position="364"/>
        <end position="378"/>
    </location>
</feature>
<feature type="domain" description="B30.2/SPRY" evidence="8">
    <location>
        <begin position="1289"/>
        <end position="1481"/>
    </location>
</feature>
<evidence type="ECO:0000313" key="10">
    <source>
        <dbReference type="Proteomes" id="UP000515150"/>
    </source>
</evidence>
<dbReference type="Pfam" id="PF13516">
    <property type="entry name" value="LRR_6"/>
    <property type="match status" value="2"/>
</dbReference>
<dbReference type="InParanoid" id="A0A6P7P635"/>
<dbReference type="Proteomes" id="UP000515150">
    <property type="component" value="Chromosome 12"/>
</dbReference>
<evidence type="ECO:0000256" key="2">
    <source>
        <dbReference type="ARBA" id="ARBA00022490"/>
    </source>
</evidence>
<proteinExistence type="predicted"/>
<dbReference type="SMART" id="SM00368">
    <property type="entry name" value="LRR_RI"/>
    <property type="match status" value="3"/>
</dbReference>
<dbReference type="InterPro" id="IPR041075">
    <property type="entry name" value="NOD1/2_WH"/>
</dbReference>
<evidence type="ECO:0000313" key="11">
    <source>
        <dbReference type="RefSeq" id="XP_029025673.1"/>
    </source>
</evidence>
<dbReference type="InterPro" id="IPR051261">
    <property type="entry name" value="NLR"/>
</dbReference>
<dbReference type="SMART" id="SM00449">
    <property type="entry name" value="SPRY"/>
    <property type="match status" value="1"/>
</dbReference>
<dbReference type="Pfam" id="PF05729">
    <property type="entry name" value="NACHT"/>
    <property type="match status" value="4"/>
</dbReference>
<keyword evidence="4" id="KW-0677">Repeat</keyword>
<sequence>MLDWANKQANNDIDLIVLLTFKELNSIRDSQSMDDFLNHCLSYNKKTGVSFYNKCKLAFILYGLEQCELHLDFDEELTDLNESTSMDVLLTNLIKGTLLPSAQLWIISSPSGVGKIPPEYIHRVTECREKDDIRKLKEHMKNKLLDKYKDLSKETDTELYEIKIDKKDEVVKYNDIFTHSKQTVRTVLTKGVAGIGKTFQVKKFMVDWANERSNRNIDLIISLMFSELDPEKVHSMEELLNSYFSSFQQGVWNSSKCKLAFILDGLEQWKLPLDFENNKELTDLNEAASMDVLLTNLIKGTLLPSDHIWIISQPSGVDRIPSEFIQKTTECRETLKRRQKLVSDLRTRFQREYTQVEDLDHPNQKNTEHIMREDRTDGVNDQDNAGQTEKKTVNSVSDIFKDADGKNIRTVLTTGEADIGKTFLMNKLTKQWAENKSSVFDLLKTISSYLPFAQKKDEELTCIFPLNFSKLSLMKGNTSLVGLLNDCFEETKKSVISDFAQFKLLFLLDGLDEYKSPLDFNHGKTITDVRETASVSVLLMELIKGSLLPPAKIWITSRPSDAERLPIDVVQRSTEIREKPDIASQRKLKSDLRDQFTRVSEGIDKQKTSALLNDIFTDLYIIEGERGEVNSQSETRQVQDAKFKGGEETLIKYHDIFKTTPGETEPIRTVLTIGMAGIGKTFASMKYMLDWAEGKANESIYYTFPLPLRELNLRKDTEHSFEEVIHQFFPAMERSEIKDYKKYKILIVLDGFDESRLDIDFGDCTKVTDMRAKASVKVLLTNLIQGHLLPEAQIWITSRPAASNNIPAKRIDRVTEVRGFNDEQKEEYFRKRFIDKDLAEKILAHVKKSRSLYIMCHIPVFCWITSEVLEDLISRNQDEGMPKSLTDMYISLLLLQCRQANVKYGGGEQDEGSKKDSCWNTRNKETVLSLAKLAFDELQKGNLLFTEENLTDCGINIENAAVFSGLFTQIKREGRGLYQQKLFCFAHLSIQEFLAAFHASYTFCSKGENLLTTPASTNADLPASDFYKTAVEKALSCETGDWDLFLRFLLGLSLETNQNLLQDIQKKTQNTEKNIKKTIEFIKEKLTEENSNADKNLNLLYCLNELNDHSLVKEVKTYLQSETKEFETFSVAQWSALTFVLLTSDEKLDVFDLKKYLKSEKVLLGMLPVVKVSKTTLLSWCELSEESCRGLNTSVLTSASSNLTKLDMSHNDLCDSGVKFLADGLKSVHCKLEILKLAGCQVTEKGCLSLADALKTNRSSHLKELDLRYNHPGDIGINELCDIPNLKLRFERGGEHRLKSGLKKYAPKLVFDENTAGKRLVLCEGNRKVKTVKKVDEKVSRPENDSRFKRSQVLCECEEGLDGICYWEVEWAGTVGIAVTYEDVGRRWDRSGGLGCNENSWSLLCSKEGYKAIHGTTSKPLQKPCSQKLGVFLDWECGILRYLEISSERPTLIHEFKVKFTKPLFPGFWFKRGSVTLCEMD</sequence>